<dbReference type="SUPFAM" id="SSF89082">
    <property type="entry name" value="Antibiotic binding domain of TipA-like multidrug resistance regulators"/>
    <property type="match status" value="1"/>
</dbReference>
<dbReference type="GO" id="GO:0003700">
    <property type="term" value="F:DNA-binding transcription factor activity"/>
    <property type="evidence" value="ECO:0007669"/>
    <property type="project" value="InterPro"/>
</dbReference>
<evidence type="ECO:0000256" key="5">
    <source>
        <dbReference type="SAM" id="Coils"/>
    </source>
</evidence>
<dbReference type="PANTHER" id="PTHR30204">
    <property type="entry name" value="REDOX-CYCLING DRUG-SENSING TRANSCRIPTIONAL ACTIVATOR SOXR"/>
    <property type="match status" value="1"/>
</dbReference>
<evidence type="ECO:0000256" key="2">
    <source>
        <dbReference type="ARBA" id="ARBA00023125"/>
    </source>
</evidence>
<evidence type="ECO:0000256" key="4">
    <source>
        <dbReference type="ARBA" id="ARBA00023163"/>
    </source>
</evidence>
<evidence type="ECO:0000256" key="3">
    <source>
        <dbReference type="ARBA" id="ARBA00023159"/>
    </source>
</evidence>
<organism evidence="7 8">
    <name type="scientific">Candidatus Blautia merdavium</name>
    <dbReference type="NCBI Taxonomy" id="2838494"/>
    <lineage>
        <taxon>Bacteria</taxon>
        <taxon>Bacillati</taxon>
        <taxon>Bacillota</taxon>
        <taxon>Clostridia</taxon>
        <taxon>Lachnospirales</taxon>
        <taxon>Lachnospiraceae</taxon>
        <taxon>Blautia</taxon>
    </lineage>
</organism>
<proteinExistence type="predicted"/>
<dbReference type="InterPro" id="IPR000551">
    <property type="entry name" value="MerR-type_HTH_dom"/>
</dbReference>
<dbReference type="PRINTS" id="PR00040">
    <property type="entry name" value="HTHMERR"/>
</dbReference>
<dbReference type="AlphaFoldDB" id="A0A9D2PJH2"/>
<dbReference type="InterPro" id="IPR012925">
    <property type="entry name" value="TipAS_dom"/>
</dbReference>
<dbReference type="PROSITE" id="PS50937">
    <property type="entry name" value="HTH_MERR_2"/>
    <property type="match status" value="1"/>
</dbReference>
<keyword evidence="5" id="KW-0175">Coiled coil</keyword>
<keyword evidence="4" id="KW-0804">Transcription</keyword>
<dbReference type="SUPFAM" id="SSF46955">
    <property type="entry name" value="Putative DNA-binding domain"/>
    <property type="match status" value="1"/>
</dbReference>
<protein>
    <submittedName>
        <fullName evidence="7">MerR family transcriptional regulator</fullName>
    </submittedName>
</protein>
<accession>A0A9D2PJH2</accession>
<sequence>MRTVKEVSKLTGISVRTLHHYDAIGLLKPTKVTKAGYRLYDDTALSRLQSILLFRELQFPLKEIKEILDSPGFDPEEALEQQIQLLQLQYQHIGKLISLAREIQKKGVSTMEFQVFDKSEMERYKAEAKARWGDTRAYQEYEQKQESGQKLKRAEDQMMELFAEIGALRELPPERQEVQEKVGALRAFITSHYYNCTKEILKELGEMYAGDERFRRSIDRAGGEGTAVFAKRAIEVYCSKE</sequence>
<gene>
    <name evidence="7" type="ORF">H9753_00920</name>
</gene>
<keyword evidence="2" id="KW-0238">DNA-binding</keyword>
<comment type="caution">
    <text evidence="7">The sequence shown here is derived from an EMBL/GenBank/DDBJ whole genome shotgun (WGS) entry which is preliminary data.</text>
</comment>
<name>A0A9D2PJH2_9FIRM</name>
<dbReference type="InterPro" id="IPR047057">
    <property type="entry name" value="MerR_fam"/>
</dbReference>
<dbReference type="InterPro" id="IPR036244">
    <property type="entry name" value="TipA-like_antibiotic-bd"/>
</dbReference>
<dbReference type="Gene3D" id="1.10.1660.10">
    <property type="match status" value="1"/>
</dbReference>
<evidence type="ECO:0000313" key="8">
    <source>
        <dbReference type="Proteomes" id="UP000823886"/>
    </source>
</evidence>
<evidence type="ECO:0000259" key="6">
    <source>
        <dbReference type="PROSITE" id="PS50937"/>
    </source>
</evidence>
<dbReference type="GO" id="GO:0003677">
    <property type="term" value="F:DNA binding"/>
    <property type="evidence" value="ECO:0007669"/>
    <property type="project" value="UniProtKB-KW"/>
</dbReference>
<feature type="coiled-coil region" evidence="5">
    <location>
        <begin position="144"/>
        <end position="171"/>
    </location>
</feature>
<reference evidence="7" key="2">
    <citation type="submission" date="2021-04" db="EMBL/GenBank/DDBJ databases">
        <authorList>
            <person name="Gilroy R."/>
        </authorList>
    </citation>
    <scope>NUCLEOTIDE SEQUENCE</scope>
    <source>
        <strain evidence="7">ChiBcec2-3848</strain>
    </source>
</reference>
<dbReference type="InterPro" id="IPR009061">
    <property type="entry name" value="DNA-bd_dom_put_sf"/>
</dbReference>
<dbReference type="Pfam" id="PF07739">
    <property type="entry name" value="TipAS"/>
    <property type="match status" value="1"/>
</dbReference>
<keyword evidence="1" id="KW-0805">Transcription regulation</keyword>
<feature type="domain" description="HTH merR-type" evidence="6">
    <location>
        <begin position="1"/>
        <end position="70"/>
    </location>
</feature>
<dbReference type="Proteomes" id="UP000823886">
    <property type="component" value="Unassembled WGS sequence"/>
</dbReference>
<evidence type="ECO:0000313" key="7">
    <source>
        <dbReference type="EMBL" id="HJC62167.1"/>
    </source>
</evidence>
<dbReference type="PANTHER" id="PTHR30204:SF90">
    <property type="entry name" value="HTH-TYPE TRANSCRIPTIONAL ACTIVATOR MTA"/>
    <property type="match status" value="1"/>
</dbReference>
<dbReference type="Pfam" id="PF13411">
    <property type="entry name" value="MerR_1"/>
    <property type="match status" value="1"/>
</dbReference>
<evidence type="ECO:0000256" key="1">
    <source>
        <dbReference type="ARBA" id="ARBA00023015"/>
    </source>
</evidence>
<reference evidence="7" key="1">
    <citation type="journal article" date="2021" name="PeerJ">
        <title>Extensive microbial diversity within the chicken gut microbiome revealed by metagenomics and culture.</title>
        <authorList>
            <person name="Gilroy R."/>
            <person name="Ravi A."/>
            <person name="Getino M."/>
            <person name="Pursley I."/>
            <person name="Horton D.L."/>
            <person name="Alikhan N.F."/>
            <person name="Baker D."/>
            <person name="Gharbi K."/>
            <person name="Hall N."/>
            <person name="Watson M."/>
            <person name="Adriaenssens E.M."/>
            <person name="Foster-Nyarko E."/>
            <person name="Jarju S."/>
            <person name="Secka A."/>
            <person name="Antonio M."/>
            <person name="Oren A."/>
            <person name="Chaudhuri R.R."/>
            <person name="La Ragione R."/>
            <person name="Hildebrand F."/>
            <person name="Pallen M.J."/>
        </authorList>
    </citation>
    <scope>NUCLEOTIDE SEQUENCE</scope>
    <source>
        <strain evidence="7">ChiBcec2-3848</strain>
    </source>
</reference>
<dbReference type="EMBL" id="DWVZ01000011">
    <property type="protein sequence ID" value="HJC62167.1"/>
    <property type="molecule type" value="Genomic_DNA"/>
</dbReference>
<dbReference type="CDD" id="cd01106">
    <property type="entry name" value="HTH_TipAL-Mta"/>
    <property type="match status" value="1"/>
</dbReference>
<dbReference type="SMART" id="SM00422">
    <property type="entry name" value="HTH_MERR"/>
    <property type="match status" value="1"/>
</dbReference>
<keyword evidence="3" id="KW-0010">Activator</keyword>
<dbReference type="Gene3D" id="1.10.490.50">
    <property type="entry name" value="Antibiotic binding domain of TipA-like multidrug resistance regulators"/>
    <property type="match status" value="1"/>
</dbReference>